<keyword evidence="3" id="KW-0975">Bacterial flagellum</keyword>
<proteinExistence type="inferred from homology"/>
<keyword evidence="6" id="KW-0966">Cell projection</keyword>
<comment type="similarity">
    <text evidence="2">Belongs to the bacterial flagellin family.</text>
</comment>
<keyword evidence="6" id="KW-0282">Flagellum</keyword>
<dbReference type="InterPro" id="IPR013384">
    <property type="entry name" value="Flagell_FlgL"/>
</dbReference>
<name>A0AA96JAC9_9MICO</name>
<dbReference type="GO" id="GO:0005198">
    <property type="term" value="F:structural molecule activity"/>
    <property type="evidence" value="ECO:0007669"/>
    <property type="project" value="InterPro"/>
</dbReference>
<evidence type="ECO:0000313" key="7">
    <source>
        <dbReference type="Proteomes" id="UP001304125"/>
    </source>
</evidence>
<evidence type="ECO:0000256" key="3">
    <source>
        <dbReference type="ARBA" id="ARBA00023143"/>
    </source>
</evidence>
<keyword evidence="7" id="KW-1185">Reference proteome</keyword>
<dbReference type="EMBL" id="CP134879">
    <property type="protein sequence ID" value="WNM24541.1"/>
    <property type="molecule type" value="Genomic_DNA"/>
</dbReference>
<dbReference type="Pfam" id="PF00700">
    <property type="entry name" value="Flagellin_C"/>
    <property type="match status" value="1"/>
</dbReference>
<dbReference type="AlphaFoldDB" id="A0AA96JAC9"/>
<dbReference type="Pfam" id="PF00669">
    <property type="entry name" value="Flagellin_N"/>
    <property type="match status" value="1"/>
</dbReference>
<gene>
    <name evidence="6" type="primary">flgL</name>
    <name evidence="6" type="ORF">RN606_14460</name>
</gene>
<dbReference type="GO" id="GO:0009424">
    <property type="term" value="C:bacterial-type flagellum hook"/>
    <property type="evidence" value="ECO:0007669"/>
    <property type="project" value="InterPro"/>
</dbReference>
<evidence type="ECO:0000259" key="5">
    <source>
        <dbReference type="Pfam" id="PF00700"/>
    </source>
</evidence>
<protein>
    <submittedName>
        <fullName evidence="6">Flagellar hook-associated protein FlgL</fullName>
    </submittedName>
</protein>
<dbReference type="SUPFAM" id="SSF64518">
    <property type="entry name" value="Phase 1 flagellin"/>
    <property type="match status" value="1"/>
</dbReference>
<comment type="subcellular location">
    <subcellularLocation>
        <location evidence="1">Bacterial flagellum</location>
    </subcellularLocation>
</comment>
<dbReference type="PANTHER" id="PTHR42792:SF1">
    <property type="entry name" value="FLAGELLAR HOOK-ASSOCIATED PROTEIN 3"/>
    <property type="match status" value="1"/>
</dbReference>
<evidence type="ECO:0000313" key="6">
    <source>
        <dbReference type="EMBL" id="WNM24541.1"/>
    </source>
</evidence>
<evidence type="ECO:0000256" key="2">
    <source>
        <dbReference type="ARBA" id="ARBA00005709"/>
    </source>
</evidence>
<sequence length="297" mass="31157">MINRVTQQTVQRSTLANLQMNLARGATLQAQMSSGKLITKASDDPNAAGRSMTLRAERTAASQALRNAQDGESWLSQLDNTMQQSISVLQRARDLTVQGASDGSGSTASADAIATELEGIRDSMLDLANTTLNGRSLFAGTSADGVAFDDASGGYTWHGVAGATVDRRIGEDATVRVDADGAAMYGEGSSSVFALLDSIAADLRAGVNVSDRLSAIDDRLDSMTSSISNVGIRAKQVSDVQDSLTLKIQNLTAGVSDLEDIDLAKTVMDLQMQEVTYQGALGAAAKVLQPTLMDFLS</sequence>
<keyword evidence="6" id="KW-0969">Cilium</keyword>
<reference evidence="6 7" key="1">
    <citation type="submission" date="2023-09" db="EMBL/GenBank/DDBJ databases">
        <title>Demequina sp. a novel bacteria isolated from Capsicum annuum.</title>
        <authorList>
            <person name="Humaira Z."/>
            <person name="Lee J."/>
            <person name="Cho D."/>
        </authorList>
    </citation>
    <scope>NUCLEOTIDE SEQUENCE [LARGE SCALE GENOMIC DNA]</scope>
    <source>
        <strain evidence="6 7">OYTSA14</strain>
    </source>
</reference>
<dbReference type="PANTHER" id="PTHR42792">
    <property type="entry name" value="FLAGELLIN"/>
    <property type="match status" value="1"/>
</dbReference>
<dbReference type="RefSeq" id="WP_313498425.1">
    <property type="nucleotide sequence ID" value="NZ_CP134879.1"/>
</dbReference>
<dbReference type="Proteomes" id="UP001304125">
    <property type="component" value="Chromosome"/>
</dbReference>
<evidence type="ECO:0000256" key="1">
    <source>
        <dbReference type="ARBA" id="ARBA00004365"/>
    </source>
</evidence>
<dbReference type="InterPro" id="IPR046358">
    <property type="entry name" value="Flagellin_C"/>
</dbReference>
<dbReference type="InterPro" id="IPR001029">
    <property type="entry name" value="Flagellin_N"/>
</dbReference>
<organism evidence="6 7">
    <name type="scientific">Demequina capsici</name>
    <dbReference type="NCBI Taxonomy" id="3075620"/>
    <lineage>
        <taxon>Bacteria</taxon>
        <taxon>Bacillati</taxon>
        <taxon>Actinomycetota</taxon>
        <taxon>Actinomycetes</taxon>
        <taxon>Micrococcales</taxon>
        <taxon>Demequinaceae</taxon>
        <taxon>Demequina</taxon>
    </lineage>
</organism>
<dbReference type="InterPro" id="IPR001492">
    <property type="entry name" value="Flagellin"/>
</dbReference>
<dbReference type="NCBIfam" id="TIGR02550">
    <property type="entry name" value="flagell_flgL"/>
    <property type="match status" value="1"/>
</dbReference>
<accession>A0AA96JAC9</accession>
<dbReference type="Gene3D" id="1.20.1330.10">
    <property type="entry name" value="f41 fragment of flagellin, N-terminal domain"/>
    <property type="match status" value="1"/>
</dbReference>
<feature type="domain" description="Flagellin N-terminal" evidence="4">
    <location>
        <begin position="7"/>
        <end position="142"/>
    </location>
</feature>
<dbReference type="GO" id="GO:0071973">
    <property type="term" value="P:bacterial-type flagellum-dependent cell motility"/>
    <property type="evidence" value="ECO:0007669"/>
    <property type="project" value="InterPro"/>
</dbReference>
<evidence type="ECO:0000259" key="4">
    <source>
        <dbReference type="Pfam" id="PF00669"/>
    </source>
</evidence>
<feature type="domain" description="Flagellin C-terminal" evidence="5">
    <location>
        <begin position="213"/>
        <end position="289"/>
    </location>
</feature>